<evidence type="ECO:0000259" key="4">
    <source>
        <dbReference type="SMART" id="SM00477"/>
    </source>
</evidence>
<dbReference type="PANTHER" id="PTHR10151">
    <property type="entry name" value="ECTONUCLEOTIDE PYROPHOSPHATASE/PHOSPHODIESTERASE"/>
    <property type="match status" value="1"/>
</dbReference>
<evidence type="ECO:0000256" key="1">
    <source>
        <dbReference type="ARBA" id="ARBA00022801"/>
    </source>
</evidence>
<dbReference type="CDD" id="cd16018">
    <property type="entry name" value="Enpp"/>
    <property type="match status" value="1"/>
</dbReference>
<proteinExistence type="predicted"/>
<feature type="signal peptide" evidence="3">
    <location>
        <begin position="1"/>
        <end position="29"/>
    </location>
</feature>
<dbReference type="Proteomes" id="UP001487740">
    <property type="component" value="Unassembled WGS sequence"/>
</dbReference>
<keyword evidence="1" id="KW-0378">Hydrolase</keyword>
<dbReference type="SUPFAM" id="SSF53649">
    <property type="entry name" value="Alkaline phosphatase-like"/>
    <property type="match status" value="1"/>
</dbReference>
<dbReference type="GO" id="GO:0031674">
    <property type="term" value="C:I band"/>
    <property type="evidence" value="ECO:0007669"/>
    <property type="project" value="TreeGrafter"/>
</dbReference>
<dbReference type="Pfam" id="PF01223">
    <property type="entry name" value="Endonuclease_NS"/>
    <property type="match status" value="1"/>
</dbReference>
<name>A0AAW0V273_SCYPA</name>
<dbReference type="InterPro" id="IPR044925">
    <property type="entry name" value="His-Me_finger_sf"/>
</dbReference>
<reference evidence="5 6" key="1">
    <citation type="submission" date="2023-03" db="EMBL/GenBank/DDBJ databases">
        <title>High-quality genome of Scylla paramamosain provides insights in environmental adaptation.</title>
        <authorList>
            <person name="Zhang L."/>
        </authorList>
    </citation>
    <scope>NUCLEOTIDE SEQUENCE [LARGE SCALE GENOMIC DNA]</scope>
    <source>
        <strain evidence="5">LZ_2023a</strain>
        <tissue evidence="5">Muscle</tissue>
    </source>
</reference>
<dbReference type="InterPro" id="IPR017850">
    <property type="entry name" value="Alkaline_phosphatase_core_sf"/>
</dbReference>
<dbReference type="PANTHER" id="PTHR10151:SF114">
    <property type="entry name" value="ECTONUCLEOTIDE PYROPHOSPHATASE_PHOSPHODIESTERASE C27A7.3"/>
    <property type="match status" value="1"/>
</dbReference>
<dbReference type="AlphaFoldDB" id="A0AAW0V273"/>
<dbReference type="GO" id="GO:0016787">
    <property type="term" value="F:hydrolase activity"/>
    <property type="evidence" value="ECO:0007669"/>
    <property type="project" value="UniProtKB-KW"/>
</dbReference>
<gene>
    <name evidence="5" type="ORF">O3P69_007241</name>
</gene>
<keyword evidence="2" id="KW-0325">Glycoprotein</keyword>
<dbReference type="InterPro" id="IPR044929">
    <property type="entry name" value="DNA/RNA_non-sp_Endonuclease_sf"/>
</dbReference>
<dbReference type="SMART" id="SM00477">
    <property type="entry name" value="NUC"/>
    <property type="match status" value="1"/>
</dbReference>
<dbReference type="InterPro" id="IPR001604">
    <property type="entry name" value="Endo_G_ENPP1-like_dom"/>
</dbReference>
<sequence>MSYVPGDLNRLKVTLLLGVLCTAWAGVGGQTAAHIPAHLDPASCPPSFRQHPLILVSMDGFRANYINRGLTPNIQTLGRLGVRAPFMKPSYPTITFPNHYTIVTGHYPPSHGIIANRFYDPEFDAVFRIGRPESFEPRWWGGEPIWKTVERQGKRAATFFWPGSEAKGQRATYWFYYNESIPYPHRVDQVLEWLDLPEDKRPLFMTLYMDEPDSAGHDFGPDSTQVNAKLAHVDEMVGRLIKGLQARKLLSCVNIILVADHGMVEAGQNRVIRLDQYIPNVVNKTRFWSGIFGRMTPNDGREETKLSMMNALSCRRPELRVYERTSLPARWHMGKQRRVEDIVVDLDPGFSVGGDANFKADAGDHGYDNYFAVMNALFVAHGPDLRRNLEVETFQNIELYNLMCHLLGVTPAPNNGTWGALNHLLVSPPPLPHPRPEFPPPVAAVPSEEVLDYYRPKLLCEGDLLKVSELLEVLEEAQEDAYILTAKHLPWGPPEMGRNRDSSLLLLQQDFVNGYSTHLRLPLWSSFTLGIGATNIFQYPWRSDVRLKAHHRISCSEYNNLANHGIFPHPLFPPEFTSKAEYGQLAFLASNTVPISSFLGSRWRELLGFVHHWARRYSTVNVVLGPVFDYDADTFADDPSSLSRRSSLPVPTHMFMVVSRCLQWVHDLSDCPYTHVDALAFIYPQQLAVSNCLSAERFAQEFSAKVQDVEKITGLRFFSHMPYEDQVRLRVRMHSNIWGRESWGNRLHSRAYHLFK</sequence>
<evidence type="ECO:0000313" key="5">
    <source>
        <dbReference type="EMBL" id="KAK8406437.1"/>
    </source>
</evidence>
<dbReference type="Pfam" id="PF01663">
    <property type="entry name" value="Phosphodiest"/>
    <property type="match status" value="1"/>
</dbReference>
<keyword evidence="6" id="KW-1185">Reference proteome</keyword>
<dbReference type="InterPro" id="IPR002591">
    <property type="entry name" value="Phosphodiest/P_Trfase"/>
</dbReference>
<protein>
    <recommendedName>
        <fullName evidence="4">ENPP1-3/EXOG-like endonuclease/phosphodiesterase domain-containing protein</fullName>
    </recommendedName>
</protein>
<evidence type="ECO:0000256" key="3">
    <source>
        <dbReference type="SAM" id="SignalP"/>
    </source>
</evidence>
<evidence type="ECO:0000313" key="6">
    <source>
        <dbReference type="Proteomes" id="UP001487740"/>
    </source>
</evidence>
<comment type="caution">
    <text evidence="5">The sequence shown here is derived from an EMBL/GenBank/DDBJ whole genome shotgun (WGS) entry which is preliminary data.</text>
</comment>
<dbReference type="Gene3D" id="3.40.720.10">
    <property type="entry name" value="Alkaline Phosphatase, subunit A"/>
    <property type="match status" value="1"/>
</dbReference>
<dbReference type="InterPro" id="IPR020821">
    <property type="entry name" value="ENPP1-3/EXOG-like_nuc-like"/>
</dbReference>
<dbReference type="Gene3D" id="3.40.570.10">
    <property type="entry name" value="Extracellular Endonuclease, subunit A"/>
    <property type="match status" value="1"/>
</dbReference>
<evidence type="ECO:0000256" key="2">
    <source>
        <dbReference type="ARBA" id="ARBA00023180"/>
    </source>
</evidence>
<dbReference type="GO" id="GO:0003676">
    <property type="term" value="F:nucleic acid binding"/>
    <property type="evidence" value="ECO:0007669"/>
    <property type="project" value="InterPro"/>
</dbReference>
<organism evidence="5 6">
    <name type="scientific">Scylla paramamosain</name>
    <name type="common">Mud crab</name>
    <dbReference type="NCBI Taxonomy" id="85552"/>
    <lineage>
        <taxon>Eukaryota</taxon>
        <taxon>Metazoa</taxon>
        <taxon>Ecdysozoa</taxon>
        <taxon>Arthropoda</taxon>
        <taxon>Crustacea</taxon>
        <taxon>Multicrustacea</taxon>
        <taxon>Malacostraca</taxon>
        <taxon>Eumalacostraca</taxon>
        <taxon>Eucarida</taxon>
        <taxon>Decapoda</taxon>
        <taxon>Pleocyemata</taxon>
        <taxon>Brachyura</taxon>
        <taxon>Eubrachyura</taxon>
        <taxon>Portunoidea</taxon>
        <taxon>Portunidae</taxon>
        <taxon>Portuninae</taxon>
        <taxon>Scylla</taxon>
    </lineage>
</organism>
<dbReference type="GO" id="GO:0046872">
    <property type="term" value="F:metal ion binding"/>
    <property type="evidence" value="ECO:0007669"/>
    <property type="project" value="InterPro"/>
</dbReference>
<feature type="chain" id="PRO_5043329110" description="ENPP1-3/EXOG-like endonuclease/phosphodiesterase domain-containing protein" evidence="3">
    <location>
        <begin position="30"/>
        <end position="756"/>
    </location>
</feature>
<accession>A0AAW0V273</accession>
<dbReference type="GO" id="GO:0016529">
    <property type="term" value="C:sarcoplasmic reticulum"/>
    <property type="evidence" value="ECO:0007669"/>
    <property type="project" value="TreeGrafter"/>
</dbReference>
<dbReference type="Gene3D" id="3.30.1360.180">
    <property type="match status" value="1"/>
</dbReference>
<dbReference type="GO" id="GO:0055120">
    <property type="term" value="C:striated muscle dense body"/>
    <property type="evidence" value="ECO:0007669"/>
    <property type="project" value="TreeGrafter"/>
</dbReference>
<dbReference type="EMBL" id="JARAKH010000002">
    <property type="protein sequence ID" value="KAK8406437.1"/>
    <property type="molecule type" value="Genomic_DNA"/>
</dbReference>
<keyword evidence="3" id="KW-0732">Signal</keyword>
<feature type="domain" description="ENPP1-3/EXOG-like endonuclease/phosphodiesterase" evidence="4">
    <location>
        <begin position="508"/>
        <end position="724"/>
    </location>
</feature>
<dbReference type="SUPFAM" id="SSF54060">
    <property type="entry name" value="His-Me finger endonucleases"/>
    <property type="match status" value="1"/>
</dbReference>